<accession>A0A8X6SX13</accession>
<protein>
    <submittedName>
        <fullName evidence="2">Uncharacterized protein</fullName>
    </submittedName>
</protein>
<dbReference type="AlphaFoldDB" id="A0A8X6SX13"/>
<dbReference type="EMBL" id="BMAU01021358">
    <property type="protein sequence ID" value="GFY21569.1"/>
    <property type="molecule type" value="Genomic_DNA"/>
</dbReference>
<evidence type="ECO:0000313" key="3">
    <source>
        <dbReference type="Proteomes" id="UP000887159"/>
    </source>
</evidence>
<evidence type="ECO:0000313" key="2">
    <source>
        <dbReference type="EMBL" id="GFY21569.1"/>
    </source>
</evidence>
<dbReference type="Proteomes" id="UP000887159">
    <property type="component" value="Unassembled WGS sequence"/>
</dbReference>
<proteinExistence type="predicted"/>
<sequence length="86" mass="10375">MTSKNQIQCNMISINSILEQEMDRNILKNLNKNCKISEHIGFRRRSRSTKPKRARRRSTLKRRSLASKRRRKSKKKRKILNDDESY</sequence>
<keyword evidence="3" id="KW-1185">Reference proteome</keyword>
<organism evidence="2 3">
    <name type="scientific">Trichonephila clavipes</name>
    <name type="common">Golden silk orbweaver</name>
    <name type="synonym">Nephila clavipes</name>
    <dbReference type="NCBI Taxonomy" id="2585209"/>
    <lineage>
        <taxon>Eukaryota</taxon>
        <taxon>Metazoa</taxon>
        <taxon>Ecdysozoa</taxon>
        <taxon>Arthropoda</taxon>
        <taxon>Chelicerata</taxon>
        <taxon>Arachnida</taxon>
        <taxon>Araneae</taxon>
        <taxon>Araneomorphae</taxon>
        <taxon>Entelegynae</taxon>
        <taxon>Araneoidea</taxon>
        <taxon>Nephilidae</taxon>
        <taxon>Trichonephila</taxon>
    </lineage>
</organism>
<reference evidence="2" key="1">
    <citation type="submission" date="2020-08" db="EMBL/GenBank/DDBJ databases">
        <title>Multicomponent nature underlies the extraordinary mechanical properties of spider dragline silk.</title>
        <authorList>
            <person name="Kono N."/>
            <person name="Nakamura H."/>
            <person name="Mori M."/>
            <person name="Yoshida Y."/>
            <person name="Ohtoshi R."/>
            <person name="Malay A.D."/>
            <person name="Moran D.A.P."/>
            <person name="Tomita M."/>
            <person name="Numata K."/>
            <person name="Arakawa K."/>
        </authorList>
    </citation>
    <scope>NUCLEOTIDE SEQUENCE</scope>
</reference>
<gene>
    <name evidence="2" type="ORF">TNCV_1167141</name>
</gene>
<evidence type="ECO:0000256" key="1">
    <source>
        <dbReference type="SAM" id="MobiDB-lite"/>
    </source>
</evidence>
<feature type="region of interest" description="Disordered" evidence="1">
    <location>
        <begin position="41"/>
        <end position="86"/>
    </location>
</feature>
<comment type="caution">
    <text evidence="2">The sequence shown here is derived from an EMBL/GenBank/DDBJ whole genome shotgun (WGS) entry which is preliminary data.</text>
</comment>
<feature type="compositionally biased region" description="Basic residues" evidence="1">
    <location>
        <begin position="42"/>
        <end position="78"/>
    </location>
</feature>
<name>A0A8X6SX13_TRICX</name>